<protein>
    <recommendedName>
        <fullName evidence="4">DUF676 domain-containing protein</fullName>
    </recommendedName>
</protein>
<dbReference type="Proteomes" id="UP001642502">
    <property type="component" value="Unassembled WGS sequence"/>
</dbReference>
<evidence type="ECO:0000313" key="3">
    <source>
        <dbReference type="Proteomes" id="UP001642502"/>
    </source>
</evidence>
<sequence>MPRILLLCFVHGFKGDDATFQTFPNDLKNAVAALVPDSVRVETVVYPRYETTGELAAASQKFLEWLELHVMDVREANHVPWLPENRSVEVILVAHSMGGFVAADALCLALDERRAANIKGESSSKEGILFPPIRGLLTLDTPFNGLSWTALVNSALSNARNIKTAVSVLGAAAADPVALGHFALSRAAGRPASKSRLSASSVPATVARGILQAAALRTGTVGAIAVGGVLAYTHRKSILAGVDHLRQKLNEDRADVTQEAADQNVADASGSEAKPGLKSSLRESFWSGVQAFGQGLADIKKHDASASFAWLSAHITFAGALLKRDELNHRLQRLACLRSGVGVRNLYVSLDAERSWCGDHFLPERTFCAVPKRSGDGKANTAEGKEREEGKEDSGPASLFERWTMHSCDDEVWAHLSLFKRDKNTEYDAMTKRAAELASGWFANDDPIVDAFGSRRGPCNI</sequence>
<organism evidence="2 3">
    <name type="scientific">Sporothrix epigloea</name>
    <dbReference type="NCBI Taxonomy" id="1892477"/>
    <lineage>
        <taxon>Eukaryota</taxon>
        <taxon>Fungi</taxon>
        <taxon>Dikarya</taxon>
        <taxon>Ascomycota</taxon>
        <taxon>Pezizomycotina</taxon>
        <taxon>Sordariomycetes</taxon>
        <taxon>Sordariomycetidae</taxon>
        <taxon>Ophiostomatales</taxon>
        <taxon>Ophiostomataceae</taxon>
        <taxon>Sporothrix</taxon>
    </lineage>
</organism>
<proteinExistence type="predicted"/>
<feature type="compositionally biased region" description="Basic and acidic residues" evidence="1">
    <location>
        <begin position="383"/>
        <end position="394"/>
    </location>
</feature>
<dbReference type="PANTHER" id="PTHR47842:SF2">
    <property type="entry name" value="DUF676 DOMAIN-CONTAINING PROTEIN"/>
    <property type="match status" value="1"/>
</dbReference>
<dbReference type="EMBL" id="CAWUON010000089">
    <property type="protein sequence ID" value="CAK7272418.1"/>
    <property type="molecule type" value="Genomic_DNA"/>
</dbReference>
<feature type="region of interest" description="Disordered" evidence="1">
    <location>
        <begin position="373"/>
        <end position="396"/>
    </location>
</feature>
<dbReference type="Gene3D" id="3.40.50.1820">
    <property type="entry name" value="alpha/beta hydrolase"/>
    <property type="match status" value="1"/>
</dbReference>
<accession>A0ABP0DVT4</accession>
<evidence type="ECO:0000313" key="2">
    <source>
        <dbReference type="EMBL" id="CAK7272418.1"/>
    </source>
</evidence>
<evidence type="ECO:0008006" key="4">
    <source>
        <dbReference type="Google" id="ProtNLM"/>
    </source>
</evidence>
<dbReference type="PANTHER" id="PTHR47842">
    <property type="entry name" value="EXPRESSED PROTEIN"/>
    <property type="match status" value="1"/>
</dbReference>
<feature type="region of interest" description="Disordered" evidence="1">
    <location>
        <begin position="256"/>
        <end position="276"/>
    </location>
</feature>
<dbReference type="SUPFAM" id="SSF53474">
    <property type="entry name" value="alpha/beta-Hydrolases"/>
    <property type="match status" value="1"/>
</dbReference>
<evidence type="ECO:0000256" key="1">
    <source>
        <dbReference type="SAM" id="MobiDB-lite"/>
    </source>
</evidence>
<gene>
    <name evidence="2" type="ORF">SEPCBS119000_005115</name>
</gene>
<comment type="caution">
    <text evidence="2">The sequence shown here is derived from an EMBL/GenBank/DDBJ whole genome shotgun (WGS) entry which is preliminary data.</text>
</comment>
<keyword evidence="3" id="KW-1185">Reference proteome</keyword>
<name>A0ABP0DVT4_9PEZI</name>
<dbReference type="InterPro" id="IPR029058">
    <property type="entry name" value="AB_hydrolase_fold"/>
</dbReference>
<reference evidence="2 3" key="1">
    <citation type="submission" date="2024-01" db="EMBL/GenBank/DDBJ databases">
        <authorList>
            <person name="Allen C."/>
            <person name="Tagirdzhanova G."/>
        </authorList>
    </citation>
    <scope>NUCLEOTIDE SEQUENCE [LARGE SCALE GENOMIC DNA]</scope>
    <source>
        <strain evidence="2 3">CBS 119000</strain>
    </source>
</reference>